<feature type="region of interest" description="Disordered" evidence="1">
    <location>
        <begin position="119"/>
        <end position="142"/>
    </location>
</feature>
<dbReference type="EMBL" id="AP023094">
    <property type="protein sequence ID" value="BCE48435.1"/>
    <property type="molecule type" value="Genomic_DNA"/>
</dbReference>
<sequence>MSQKKADQLGMPIGTASNRLVKDILFSLIIETGKNCCFHCSMPMTREDFSIEHKTPWLDSEDPKQMFFDLNNISFSHHSCNVSLARKKRSPCGSLAKYRNGCRCDECKAASAEYERSRNQNYKRRGKPWRPNARPEFVAEEA</sequence>
<evidence type="ECO:0000313" key="4">
    <source>
        <dbReference type="EMBL" id="BCE91951.1"/>
    </source>
</evidence>
<protein>
    <submittedName>
        <fullName evidence="4">Uncharacterized protein</fullName>
    </submittedName>
</protein>
<dbReference type="AlphaFoldDB" id="A0A810CXQ2"/>
<reference evidence="4" key="2">
    <citation type="submission" date="2020-05" db="EMBL/GenBank/DDBJ databases">
        <title>Complete genome sequence of Bradyrhizobium diazoefficiens XF10 isolated from soybean nodule.</title>
        <authorList>
            <person name="Noda R."/>
            <person name="Kakizaki K."/>
            <person name="Minamisawa K."/>
        </authorList>
    </citation>
    <scope>NUCLEOTIDE SEQUENCE</scope>
    <source>
        <strain evidence="4">XF10</strain>
    </source>
</reference>
<evidence type="ECO:0000313" key="3">
    <source>
        <dbReference type="EMBL" id="BCE48435.1"/>
    </source>
</evidence>
<reference evidence="3" key="3">
    <citation type="submission" date="2020-05" db="EMBL/GenBank/DDBJ databases">
        <title>Complete genome sequence of Bradyrhizobium diazoefficiens XF4 isolated from soybean nodule.</title>
        <authorList>
            <person name="Noda R."/>
            <person name="Kakizaki K."/>
            <person name="Minamisawa K."/>
        </authorList>
    </citation>
    <scope>NUCLEOTIDE SEQUENCE</scope>
    <source>
        <strain evidence="3">XF4</strain>
    </source>
</reference>
<proteinExistence type="predicted"/>
<dbReference type="EMBL" id="AP023099">
    <property type="protein sequence ID" value="BCE91951.1"/>
    <property type="molecule type" value="Genomic_DNA"/>
</dbReference>
<name>A0A810CXQ2_9BRAD</name>
<organism evidence="4">
    <name type="scientific">Bradyrhizobium diazoefficiens</name>
    <dbReference type="NCBI Taxonomy" id="1355477"/>
    <lineage>
        <taxon>Bacteria</taxon>
        <taxon>Pseudomonadati</taxon>
        <taxon>Pseudomonadota</taxon>
        <taxon>Alphaproteobacteria</taxon>
        <taxon>Hyphomicrobiales</taxon>
        <taxon>Nitrobacteraceae</taxon>
        <taxon>Bradyrhizobium</taxon>
    </lineage>
</organism>
<accession>A0A810CXQ2</accession>
<evidence type="ECO:0000313" key="2">
    <source>
        <dbReference type="EMBL" id="BCE22170.1"/>
    </source>
</evidence>
<gene>
    <name evidence="4" type="ORF">XF10B_47490</name>
    <name evidence="2" type="ORF">XF1B_48510</name>
    <name evidence="3" type="ORF">XF4B_47840</name>
</gene>
<reference evidence="2" key="1">
    <citation type="submission" date="2020-05" db="EMBL/GenBank/DDBJ databases">
        <title>Complete genome sequence of Bradyrhizobium diazoefficiens XF1 isolated from soybean nodule.</title>
        <authorList>
            <person name="Noda R."/>
            <person name="Kakizaki K."/>
            <person name="Minamisawa K."/>
        </authorList>
    </citation>
    <scope>NUCLEOTIDE SEQUENCE</scope>
    <source>
        <strain evidence="2">XF1</strain>
    </source>
</reference>
<evidence type="ECO:0000256" key="1">
    <source>
        <dbReference type="SAM" id="MobiDB-lite"/>
    </source>
</evidence>
<dbReference type="Gene3D" id="1.10.30.50">
    <property type="match status" value="1"/>
</dbReference>
<dbReference type="EMBL" id="AP023091">
    <property type="protein sequence ID" value="BCE22170.1"/>
    <property type="molecule type" value="Genomic_DNA"/>
</dbReference>